<accession>A0A839EUH3</accession>
<protein>
    <submittedName>
        <fullName evidence="1">Uncharacterized protein</fullName>
    </submittedName>
</protein>
<gene>
    <name evidence="1" type="ORF">FHW16_005500</name>
</gene>
<organism evidence="1 2">
    <name type="scientific">Phyllobacterium myrsinacearum</name>
    <dbReference type="NCBI Taxonomy" id="28101"/>
    <lineage>
        <taxon>Bacteria</taxon>
        <taxon>Pseudomonadati</taxon>
        <taxon>Pseudomonadota</taxon>
        <taxon>Alphaproteobacteria</taxon>
        <taxon>Hyphomicrobiales</taxon>
        <taxon>Phyllobacteriaceae</taxon>
        <taxon>Phyllobacterium</taxon>
    </lineage>
</organism>
<dbReference type="Proteomes" id="UP000549052">
    <property type="component" value="Unassembled WGS sequence"/>
</dbReference>
<evidence type="ECO:0000313" key="2">
    <source>
        <dbReference type="Proteomes" id="UP000549052"/>
    </source>
</evidence>
<dbReference type="EMBL" id="JACGXN010000016">
    <property type="protein sequence ID" value="MBA8881755.1"/>
    <property type="molecule type" value="Genomic_DNA"/>
</dbReference>
<name>A0A839EUH3_9HYPH</name>
<dbReference type="AlphaFoldDB" id="A0A839EUH3"/>
<comment type="caution">
    <text evidence="1">The sequence shown here is derived from an EMBL/GenBank/DDBJ whole genome shotgun (WGS) entry which is preliminary data.</text>
</comment>
<sequence length="110" mass="12616">MREQFNKQQVFDLRDKQAARPVRQKLGFPGKSKEKRWSHQDDLDRLVGKEISVAIILSGVEKYVKGTLLAADQYFIKLSLPLVDLMTGSPVDNSIRVYSKSIIIYFSEVK</sequence>
<dbReference type="RefSeq" id="WP_182552300.1">
    <property type="nucleotide sequence ID" value="NZ_JACGXN010000016.1"/>
</dbReference>
<keyword evidence="2" id="KW-1185">Reference proteome</keyword>
<evidence type="ECO:0000313" key="1">
    <source>
        <dbReference type="EMBL" id="MBA8881755.1"/>
    </source>
</evidence>
<proteinExistence type="predicted"/>
<reference evidence="1 2" key="1">
    <citation type="submission" date="2020-07" db="EMBL/GenBank/DDBJ databases">
        <title>Genomic Encyclopedia of Type Strains, Phase IV (KMG-V): Genome sequencing to study the core and pangenomes of soil and plant-associated prokaryotes.</title>
        <authorList>
            <person name="Whitman W."/>
        </authorList>
    </citation>
    <scope>NUCLEOTIDE SEQUENCE [LARGE SCALE GENOMIC DNA]</scope>
    <source>
        <strain evidence="1 2">AN3</strain>
    </source>
</reference>